<gene>
    <name evidence="1" type="ORF">BDN72DRAFT_963667</name>
</gene>
<keyword evidence="2" id="KW-1185">Reference proteome</keyword>
<proteinExistence type="predicted"/>
<sequence>MKILSNIENLKFGPLFEIVHHNQCSPLLADAMTQQIPWDEGGVIVNEVFEHPSLDLALLFDQRRKHGDTPSSNEIHELQNFLQECKDDIKALKSTLSDTISTISRLSRELSETSYRLARRFDQVNLSEYLLSAQQNSMELLPQDVLEQVFLACLHSRDSYTPSPTYSSLQLASVCHRWRMIAHSMPKLWEDIYTNKATPDPPYLLYKAWIQRCPSYLLTIRSSNMTQDMSALLDFLPTSPSKLRLLDITFEEKEIWPRVLQADLSELQQLVFTTRHPHVELPQSAYALKRLYMHRIPISWDNNPPPSQLTVLSITSGIHCSMLEHILTHCPALECFLITIEECGPRYSGWPIQADSLATPRIVTLHHLQAFCFINDYTDANLPINLLRTFSFPALTGFEYYADNSVHKLSLPWLTSLDFIHHIHRLTLHIPDFTAAILTPILSATICLEEISIGCNLTFLKDIIGVFSSLRGSSTMVPHLQGIQLCSMCLISDLERYNSSFIGLIQSLSEPVEGRPQRLTHLNIGSWFAIGESDGEFRSLLSTYKDINLKIYKAPSALWLYKLPLGFHMYVPPFNEIQERDILQLDGSWKKEFGPVYRIVR</sequence>
<evidence type="ECO:0000313" key="1">
    <source>
        <dbReference type="EMBL" id="TFK63822.1"/>
    </source>
</evidence>
<organism evidence="1 2">
    <name type="scientific">Pluteus cervinus</name>
    <dbReference type="NCBI Taxonomy" id="181527"/>
    <lineage>
        <taxon>Eukaryota</taxon>
        <taxon>Fungi</taxon>
        <taxon>Dikarya</taxon>
        <taxon>Basidiomycota</taxon>
        <taxon>Agaricomycotina</taxon>
        <taxon>Agaricomycetes</taxon>
        <taxon>Agaricomycetidae</taxon>
        <taxon>Agaricales</taxon>
        <taxon>Pluteineae</taxon>
        <taxon>Pluteaceae</taxon>
        <taxon>Pluteus</taxon>
    </lineage>
</organism>
<name>A0ACD3AE00_9AGAR</name>
<reference evidence="1 2" key="1">
    <citation type="journal article" date="2019" name="Nat. Ecol. Evol.">
        <title>Megaphylogeny resolves global patterns of mushroom evolution.</title>
        <authorList>
            <person name="Varga T."/>
            <person name="Krizsan K."/>
            <person name="Foldi C."/>
            <person name="Dima B."/>
            <person name="Sanchez-Garcia M."/>
            <person name="Sanchez-Ramirez S."/>
            <person name="Szollosi G.J."/>
            <person name="Szarkandi J.G."/>
            <person name="Papp V."/>
            <person name="Albert L."/>
            <person name="Andreopoulos W."/>
            <person name="Angelini C."/>
            <person name="Antonin V."/>
            <person name="Barry K.W."/>
            <person name="Bougher N.L."/>
            <person name="Buchanan P."/>
            <person name="Buyck B."/>
            <person name="Bense V."/>
            <person name="Catcheside P."/>
            <person name="Chovatia M."/>
            <person name="Cooper J."/>
            <person name="Damon W."/>
            <person name="Desjardin D."/>
            <person name="Finy P."/>
            <person name="Geml J."/>
            <person name="Haridas S."/>
            <person name="Hughes K."/>
            <person name="Justo A."/>
            <person name="Karasinski D."/>
            <person name="Kautmanova I."/>
            <person name="Kiss B."/>
            <person name="Kocsube S."/>
            <person name="Kotiranta H."/>
            <person name="LaButti K.M."/>
            <person name="Lechner B.E."/>
            <person name="Liimatainen K."/>
            <person name="Lipzen A."/>
            <person name="Lukacs Z."/>
            <person name="Mihaltcheva S."/>
            <person name="Morgado L.N."/>
            <person name="Niskanen T."/>
            <person name="Noordeloos M.E."/>
            <person name="Ohm R.A."/>
            <person name="Ortiz-Santana B."/>
            <person name="Ovrebo C."/>
            <person name="Racz N."/>
            <person name="Riley R."/>
            <person name="Savchenko A."/>
            <person name="Shiryaev A."/>
            <person name="Soop K."/>
            <person name="Spirin V."/>
            <person name="Szebenyi C."/>
            <person name="Tomsovsky M."/>
            <person name="Tulloss R.E."/>
            <person name="Uehling J."/>
            <person name="Grigoriev I.V."/>
            <person name="Vagvolgyi C."/>
            <person name="Papp T."/>
            <person name="Martin F.M."/>
            <person name="Miettinen O."/>
            <person name="Hibbett D.S."/>
            <person name="Nagy L.G."/>
        </authorList>
    </citation>
    <scope>NUCLEOTIDE SEQUENCE [LARGE SCALE GENOMIC DNA]</scope>
    <source>
        <strain evidence="1 2">NL-1719</strain>
    </source>
</reference>
<dbReference type="Proteomes" id="UP000308600">
    <property type="component" value="Unassembled WGS sequence"/>
</dbReference>
<accession>A0ACD3AE00</accession>
<protein>
    <submittedName>
        <fullName evidence="1">Uncharacterized protein</fullName>
    </submittedName>
</protein>
<dbReference type="EMBL" id="ML208503">
    <property type="protein sequence ID" value="TFK63822.1"/>
    <property type="molecule type" value="Genomic_DNA"/>
</dbReference>
<evidence type="ECO:0000313" key="2">
    <source>
        <dbReference type="Proteomes" id="UP000308600"/>
    </source>
</evidence>